<comment type="caution">
    <text evidence="1">The sequence shown here is derived from an EMBL/GenBank/DDBJ whole genome shotgun (WGS) entry which is preliminary data.</text>
</comment>
<protein>
    <submittedName>
        <fullName evidence="1">Uncharacterized protein</fullName>
    </submittedName>
</protein>
<evidence type="ECO:0000313" key="2">
    <source>
        <dbReference type="Proteomes" id="UP000266861"/>
    </source>
</evidence>
<name>A0A397HEF2_9GLOM</name>
<accession>A0A397HEF2</accession>
<keyword evidence="2" id="KW-1185">Reference proteome</keyword>
<reference evidence="1 2" key="1">
    <citation type="submission" date="2018-08" db="EMBL/GenBank/DDBJ databases">
        <title>Genome and evolution of the arbuscular mycorrhizal fungus Diversispora epigaea (formerly Glomus versiforme) and its bacterial endosymbionts.</title>
        <authorList>
            <person name="Sun X."/>
            <person name="Fei Z."/>
            <person name="Harrison M."/>
        </authorList>
    </citation>
    <scope>NUCLEOTIDE SEQUENCE [LARGE SCALE GENOMIC DNA]</scope>
    <source>
        <strain evidence="1 2">IT104</strain>
    </source>
</reference>
<organism evidence="1 2">
    <name type="scientific">Diversispora epigaea</name>
    <dbReference type="NCBI Taxonomy" id="1348612"/>
    <lineage>
        <taxon>Eukaryota</taxon>
        <taxon>Fungi</taxon>
        <taxon>Fungi incertae sedis</taxon>
        <taxon>Mucoromycota</taxon>
        <taxon>Glomeromycotina</taxon>
        <taxon>Glomeromycetes</taxon>
        <taxon>Diversisporales</taxon>
        <taxon>Diversisporaceae</taxon>
        <taxon>Diversispora</taxon>
    </lineage>
</organism>
<gene>
    <name evidence="1" type="ORF">Glove_353g9</name>
</gene>
<dbReference type="AlphaFoldDB" id="A0A397HEF2"/>
<proteinExistence type="predicted"/>
<sequence>MVLQIIKMQPQPESELLKLNSDEQNNFIDCVCSNKVKKEDWQDHQIICVKRRLSCPAFVSFLSESVKFERPLWKIFGARYADLSLSLVDSNCAPSLKEIAKEQVLRSKYNLSSMKSNKIPSAIIHTLRWECPTFSTKNELNKHMTESCPYYKVHCSLIPRHVCYDVIPTNCHSNYKCPKHGLSRQEFHEHSMKGKLDPISQRLKPKSIFFPYHCLACDQHLPNSNTHICIESLPDLPSPPLPASEIICHGCKSILTNPNKSFLEIHNACQFCCRQKKNPIVIGLLGMIPQKHQNSKIFWDEGMVKCKVHWKDVKEDLIHRFDNNK</sequence>
<evidence type="ECO:0000313" key="1">
    <source>
        <dbReference type="EMBL" id="RHZ60418.1"/>
    </source>
</evidence>
<dbReference type="STRING" id="1348612.A0A397HEF2"/>
<dbReference type="OrthoDB" id="2414758at2759"/>
<dbReference type="EMBL" id="PQFF01000323">
    <property type="protein sequence ID" value="RHZ60418.1"/>
    <property type="molecule type" value="Genomic_DNA"/>
</dbReference>
<dbReference type="Proteomes" id="UP000266861">
    <property type="component" value="Unassembled WGS sequence"/>
</dbReference>